<dbReference type="Proteomes" id="UP000078540">
    <property type="component" value="Unassembled WGS sequence"/>
</dbReference>
<evidence type="ECO:0000259" key="3">
    <source>
        <dbReference type="PROSITE" id="PS50097"/>
    </source>
</evidence>
<dbReference type="InterPro" id="IPR058923">
    <property type="entry name" value="RCC1-like_dom"/>
</dbReference>
<dbReference type="AlphaFoldDB" id="A0A195BQS0"/>
<accession>A0A195BQS0</accession>
<keyword evidence="5" id="KW-1185">Reference proteome</keyword>
<dbReference type="Gene3D" id="2.130.10.30">
    <property type="entry name" value="Regulator of chromosome condensation 1/beta-lactamase-inhibitor protein II"/>
    <property type="match status" value="1"/>
</dbReference>
<dbReference type="PROSITE" id="PS50012">
    <property type="entry name" value="RCC1_3"/>
    <property type="match status" value="3"/>
</dbReference>
<dbReference type="SMART" id="SM00225">
    <property type="entry name" value="BTB"/>
    <property type="match status" value="1"/>
</dbReference>
<reference evidence="4 5" key="1">
    <citation type="submission" date="2015-09" db="EMBL/GenBank/DDBJ databases">
        <title>Atta colombica WGS genome.</title>
        <authorList>
            <person name="Nygaard S."/>
            <person name="Hu H."/>
            <person name="Boomsma J."/>
            <person name="Zhang G."/>
        </authorList>
    </citation>
    <scope>NUCLEOTIDE SEQUENCE [LARGE SCALE GENOMIC DNA]</scope>
    <source>
        <strain evidence="4">Treedump-2</strain>
        <tissue evidence="4">Whole body</tissue>
    </source>
</reference>
<dbReference type="InterPro" id="IPR000408">
    <property type="entry name" value="Reg_chr_condens"/>
</dbReference>
<dbReference type="SUPFAM" id="SSF50985">
    <property type="entry name" value="RCC1/BLIP-II"/>
    <property type="match status" value="2"/>
</dbReference>
<dbReference type="PRINTS" id="PR00633">
    <property type="entry name" value="RCCNDNSATION"/>
</dbReference>
<evidence type="ECO:0000313" key="5">
    <source>
        <dbReference type="Proteomes" id="UP000078540"/>
    </source>
</evidence>
<dbReference type="Pfam" id="PF25390">
    <property type="entry name" value="WD40_RLD"/>
    <property type="match status" value="1"/>
</dbReference>
<dbReference type="PANTHER" id="PTHR22872">
    <property type="entry name" value="BTK-BINDING PROTEIN-RELATED"/>
    <property type="match status" value="1"/>
</dbReference>
<gene>
    <name evidence="4" type="ORF">ALC53_02464</name>
</gene>
<dbReference type="InterPro" id="IPR000210">
    <property type="entry name" value="BTB/POZ_dom"/>
</dbReference>
<feature type="repeat" description="RCC1" evidence="2">
    <location>
        <begin position="206"/>
        <end position="260"/>
    </location>
</feature>
<evidence type="ECO:0000256" key="1">
    <source>
        <dbReference type="ARBA" id="ARBA00022737"/>
    </source>
</evidence>
<evidence type="ECO:0000256" key="2">
    <source>
        <dbReference type="PROSITE-ProRule" id="PRU00235"/>
    </source>
</evidence>
<dbReference type="STRING" id="520822.A0A195BQS0"/>
<keyword evidence="1" id="KW-0677">Repeat</keyword>
<dbReference type="SUPFAM" id="SSF54695">
    <property type="entry name" value="POZ domain"/>
    <property type="match status" value="1"/>
</dbReference>
<dbReference type="CDD" id="cd18298">
    <property type="entry name" value="BTB_POZ_RCBTB1_2"/>
    <property type="match status" value="1"/>
</dbReference>
<feature type="repeat" description="RCC1" evidence="2">
    <location>
        <begin position="156"/>
        <end position="205"/>
    </location>
</feature>
<dbReference type="PANTHER" id="PTHR22872:SF10">
    <property type="entry name" value="ULTRAVIOLET-B RECEPTOR UVR8"/>
    <property type="match status" value="1"/>
</dbReference>
<dbReference type="EMBL" id="KQ976421">
    <property type="protein sequence ID" value="KYM89081.1"/>
    <property type="molecule type" value="Genomic_DNA"/>
</dbReference>
<dbReference type="InterPro" id="IPR009091">
    <property type="entry name" value="RCC1/BLIP-II"/>
</dbReference>
<dbReference type="InterPro" id="IPR051625">
    <property type="entry name" value="Signaling_Regulatory_Domain"/>
</dbReference>
<dbReference type="Gene3D" id="1.25.40.420">
    <property type="match status" value="1"/>
</dbReference>
<organism evidence="4 5">
    <name type="scientific">Atta colombica</name>
    <dbReference type="NCBI Taxonomy" id="520822"/>
    <lineage>
        <taxon>Eukaryota</taxon>
        <taxon>Metazoa</taxon>
        <taxon>Ecdysozoa</taxon>
        <taxon>Arthropoda</taxon>
        <taxon>Hexapoda</taxon>
        <taxon>Insecta</taxon>
        <taxon>Pterygota</taxon>
        <taxon>Neoptera</taxon>
        <taxon>Endopterygota</taxon>
        <taxon>Hymenoptera</taxon>
        <taxon>Apocrita</taxon>
        <taxon>Aculeata</taxon>
        <taxon>Formicoidea</taxon>
        <taxon>Formicidae</taxon>
        <taxon>Myrmicinae</taxon>
        <taxon>Atta</taxon>
    </lineage>
</organism>
<feature type="repeat" description="RCC1" evidence="2">
    <location>
        <begin position="261"/>
        <end position="311"/>
    </location>
</feature>
<feature type="domain" description="BTB" evidence="3">
    <location>
        <begin position="374"/>
        <end position="441"/>
    </location>
</feature>
<proteinExistence type="predicted"/>
<dbReference type="Pfam" id="PF00651">
    <property type="entry name" value="BTB"/>
    <property type="match status" value="1"/>
</dbReference>
<evidence type="ECO:0000313" key="4">
    <source>
        <dbReference type="EMBL" id="KYM89081.1"/>
    </source>
</evidence>
<dbReference type="PROSITE" id="PS00626">
    <property type="entry name" value="RCC1_2"/>
    <property type="match status" value="1"/>
</dbReference>
<protein>
    <submittedName>
        <fullName evidence="4">RCC1 and BTB domain-containing protein 1</fullName>
    </submittedName>
</protein>
<dbReference type="Gene3D" id="3.30.710.10">
    <property type="entry name" value="Potassium Channel Kv1.1, Chain A"/>
    <property type="match status" value="1"/>
</dbReference>
<dbReference type="InterPro" id="IPR011333">
    <property type="entry name" value="SKP1/BTB/POZ_sf"/>
</dbReference>
<dbReference type="PROSITE" id="PS50097">
    <property type="entry name" value="BTB"/>
    <property type="match status" value="1"/>
</dbReference>
<name>A0A195BQS0_9HYME</name>
<sequence>MCSNLRSWPVFNLLKPEFISEIHMVMVFGKLGKRALIVTRKDKKVYGLVNDNLHTLESRDKSSTMLYLKEVKDLCGKDIKTFAYGMGSHILALTNGGELQKVYSCDNIYQLKNGTFNMDLTFILINIPTIKDDRNMKHVVDIACGNKHSVILTKNDEVYAWESSPNNSGQVDNSTYGLSITPKLILSNIGCISCGDNFTMAVTRNGKVYGWGNNDVGQLGINNFSLYESKNMPRQTRSLNSIITDKVTCGSNHTLVLTDKGTIYAWGGNKFSQLGIGQTEFYTPIMVNQIEKMRWIDIAALNNTSIAVTEAGRFYVWGDCRGECISIPIATSSFNVHDTFGYYGPNIMHKPLILNEKPDILGCLEIAFNNSSTSDLTIQVENECIYVHKVILTICSLHFKRMFERNWKENNQSVIKIDDVSYNVYKAYLKYLYTNTVDLCLINTFEKVSELFDLANAYCEDNLKKQCIYRIKQEITVSNVAYFYSFAVKYDTEELREFCVRFAVIHMRAVVKTENFAKLEDKKLMNRFINEASEAGCFKN</sequence>